<organism evidence="2 3">
    <name type="scientific">Lithohypha guttulata</name>
    <dbReference type="NCBI Taxonomy" id="1690604"/>
    <lineage>
        <taxon>Eukaryota</taxon>
        <taxon>Fungi</taxon>
        <taxon>Dikarya</taxon>
        <taxon>Ascomycota</taxon>
        <taxon>Pezizomycotina</taxon>
        <taxon>Eurotiomycetes</taxon>
        <taxon>Chaetothyriomycetidae</taxon>
        <taxon>Chaetothyriales</taxon>
        <taxon>Trichomeriaceae</taxon>
        <taxon>Lithohypha</taxon>
    </lineage>
</organism>
<dbReference type="AlphaFoldDB" id="A0AAN7STI9"/>
<comment type="caution">
    <text evidence="2">The sequence shown here is derived from an EMBL/GenBank/DDBJ whole genome shotgun (WGS) entry which is preliminary data.</text>
</comment>
<evidence type="ECO:0000313" key="2">
    <source>
        <dbReference type="EMBL" id="KAK5081159.1"/>
    </source>
</evidence>
<feature type="transmembrane region" description="Helical" evidence="1">
    <location>
        <begin position="194"/>
        <end position="213"/>
    </location>
</feature>
<keyword evidence="3" id="KW-1185">Reference proteome</keyword>
<gene>
    <name evidence="2" type="ORF">LTR05_007953</name>
</gene>
<keyword evidence="1" id="KW-0472">Membrane</keyword>
<evidence type="ECO:0000256" key="1">
    <source>
        <dbReference type="SAM" id="Phobius"/>
    </source>
</evidence>
<keyword evidence="1" id="KW-1133">Transmembrane helix</keyword>
<dbReference type="Proteomes" id="UP001309876">
    <property type="component" value="Unassembled WGS sequence"/>
</dbReference>
<accession>A0AAN7STI9</accession>
<sequence length="235" mass="25454">MAGHIDTCDEPPCLDSATTLKGLWLLGCGLLLHVTYALLNLVIRSACARLVHWVKEPRSKQDATFLSHEGVDFANLDYLNSARQMIVVQDFNPCANRTRNQMQQIGKAGINFERLHEALLVSDNPSVLQNSSAAVQALTIEMSQDELAATITKFQKLRRGYSFGDTVLSDNSQAHLGDTFVVYRAAAPRNFMPVAALSGILGGIAGGIVAVVGNRFVSSGDKDDRTTSNASTMKN</sequence>
<dbReference type="EMBL" id="JAVRRJ010000010">
    <property type="protein sequence ID" value="KAK5081159.1"/>
    <property type="molecule type" value="Genomic_DNA"/>
</dbReference>
<name>A0AAN7STI9_9EURO</name>
<protein>
    <submittedName>
        <fullName evidence="2">Uncharacterized protein</fullName>
    </submittedName>
</protein>
<feature type="transmembrane region" description="Helical" evidence="1">
    <location>
        <begin position="23"/>
        <end position="43"/>
    </location>
</feature>
<keyword evidence="1" id="KW-0812">Transmembrane</keyword>
<proteinExistence type="predicted"/>
<evidence type="ECO:0000313" key="3">
    <source>
        <dbReference type="Proteomes" id="UP001309876"/>
    </source>
</evidence>
<reference evidence="2 3" key="1">
    <citation type="submission" date="2023-08" db="EMBL/GenBank/DDBJ databases">
        <title>Black Yeasts Isolated from many extreme environments.</title>
        <authorList>
            <person name="Coleine C."/>
            <person name="Stajich J.E."/>
            <person name="Selbmann L."/>
        </authorList>
    </citation>
    <scope>NUCLEOTIDE SEQUENCE [LARGE SCALE GENOMIC DNA]</scope>
    <source>
        <strain evidence="2 3">CCFEE 5910</strain>
    </source>
</reference>